<accession>A0ACD5YDG5</accession>
<keyword evidence="2" id="KW-1185">Reference proteome</keyword>
<evidence type="ECO:0000313" key="1">
    <source>
        <dbReference type="EnsemblPlants" id="AVESA.00010b.r2.5DG0956040.1.CDS.1"/>
    </source>
</evidence>
<organism evidence="1 2">
    <name type="scientific">Avena sativa</name>
    <name type="common">Oat</name>
    <dbReference type="NCBI Taxonomy" id="4498"/>
    <lineage>
        <taxon>Eukaryota</taxon>
        <taxon>Viridiplantae</taxon>
        <taxon>Streptophyta</taxon>
        <taxon>Embryophyta</taxon>
        <taxon>Tracheophyta</taxon>
        <taxon>Spermatophyta</taxon>
        <taxon>Magnoliopsida</taxon>
        <taxon>Liliopsida</taxon>
        <taxon>Poales</taxon>
        <taxon>Poaceae</taxon>
        <taxon>BOP clade</taxon>
        <taxon>Pooideae</taxon>
        <taxon>Poodae</taxon>
        <taxon>Poeae</taxon>
        <taxon>Poeae Chloroplast Group 1 (Aveneae type)</taxon>
        <taxon>Aveninae</taxon>
        <taxon>Avena</taxon>
    </lineage>
</organism>
<sequence>MKPLGRSHRLHILNTAFQSGDHISVAPYVYINHSTPLLTSQLQSLLHIFLQICNLAEKRSPTEMKGRKPGLITKTMDRCRSAPVRQKPTEGCFSVYVGAGRQRFVVRTKCVNHPLFRALLEEAEEEFGYAAAGPLELPCNAEAFAGVLQQIEEEKQRVAGLARRNSYGLLGTGRPVILGRS</sequence>
<protein>
    <submittedName>
        <fullName evidence="1">Uncharacterized protein</fullName>
    </submittedName>
</protein>
<dbReference type="EnsemblPlants" id="AVESA.00010b.r2.5DG0956040.1">
    <property type="protein sequence ID" value="AVESA.00010b.r2.5DG0956040.1.CDS.1"/>
    <property type="gene ID" value="AVESA.00010b.r2.5DG0956040"/>
</dbReference>
<evidence type="ECO:0000313" key="2">
    <source>
        <dbReference type="Proteomes" id="UP001732700"/>
    </source>
</evidence>
<reference evidence="1" key="1">
    <citation type="submission" date="2021-05" db="EMBL/GenBank/DDBJ databases">
        <authorList>
            <person name="Scholz U."/>
            <person name="Mascher M."/>
            <person name="Fiebig A."/>
        </authorList>
    </citation>
    <scope>NUCLEOTIDE SEQUENCE [LARGE SCALE GENOMIC DNA]</scope>
</reference>
<name>A0ACD5YDG5_AVESA</name>
<reference evidence="1" key="2">
    <citation type="submission" date="2025-09" db="UniProtKB">
        <authorList>
            <consortium name="EnsemblPlants"/>
        </authorList>
    </citation>
    <scope>IDENTIFICATION</scope>
</reference>
<dbReference type="Proteomes" id="UP001732700">
    <property type="component" value="Chromosome 5D"/>
</dbReference>
<proteinExistence type="predicted"/>